<proteinExistence type="predicted"/>
<keyword evidence="2" id="KW-1185">Reference proteome</keyword>
<dbReference type="SUPFAM" id="SSF55166">
    <property type="entry name" value="Hedgehog/DD-peptidase"/>
    <property type="match status" value="1"/>
</dbReference>
<dbReference type="Proteomes" id="UP000619479">
    <property type="component" value="Unassembled WGS sequence"/>
</dbReference>
<evidence type="ECO:0000313" key="2">
    <source>
        <dbReference type="Proteomes" id="UP000619479"/>
    </source>
</evidence>
<dbReference type="Gene3D" id="3.30.1380.10">
    <property type="match status" value="1"/>
</dbReference>
<protein>
    <submittedName>
        <fullName evidence="1">D-alanyl-D-alanine dipeptidase</fullName>
    </submittedName>
</protein>
<comment type="caution">
    <text evidence="1">The sequence shown here is derived from an EMBL/GenBank/DDBJ whole genome shotgun (WGS) entry which is preliminary data.</text>
</comment>
<organism evidence="1 2">
    <name type="scientific">Actinoplanes cyaneus</name>
    <dbReference type="NCBI Taxonomy" id="52696"/>
    <lineage>
        <taxon>Bacteria</taxon>
        <taxon>Bacillati</taxon>
        <taxon>Actinomycetota</taxon>
        <taxon>Actinomycetes</taxon>
        <taxon>Micromonosporales</taxon>
        <taxon>Micromonosporaceae</taxon>
        <taxon>Actinoplanes</taxon>
    </lineage>
</organism>
<dbReference type="RefSeq" id="WP_203741665.1">
    <property type="nucleotide sequence ID" value="NZ_BAAAUC010000003.1"/>
</dbReference>
<reference evidence="1" key="1">
    <citation type="submission" date="2021-01" db="EMBL/GenBank/DDBJ databases">
        <title>Whole genome shotgun sequence of Actinoplanes cyaneus NBRC 14990.</title>
        <authorList>
            <person name="Komaki H."/>
            <person name="Tamura T."/>
        </authorList>
    </citation>
    <scope>NUCLEOTIDE SEQUENCE</scope>
    <source>
        <strain evidence="1">NBRC 14990</strain>
    </source>
</reference>
<gene>
    <name evidence="1" type="ORF">Acy02nite_34190</name>
</gene>
<evidence type="ECO:0000313" key="1">
    <source>
        <dbReference type="EMBL" id="GID65538.1"/>
    </source>
</evidence>
<dbReference type="EMBL" id="BOMH01000026">
    <property type="protein sequence ID" value="GID65538.1"/>
    <property type="molecule type" value="Genomic_DNA"/>
</dbReference>
<sequence length="146" mass="15385">MSLDESTDALVDVAASAPLTVAPGRHALLRFGVVQRLVVAQSLLPRSVRFVVVAGHDLRDATHLTGGAVDLTLFSVDGGLPAQLPCCHGDPVAPAAPRRLQSLIGALGAAGLVNDPRRWWHWSYGDSPWADTTGAAHARYGPVPRL</sequence>
<accession>A0A919IHE8</accession>
<dbReference type="InterPro" id="IPR009045">
    <property type="entry name" value="Zn_M74/Hedgehog-like"/>
</dbReference>
<name>A0A919IHE8_9ACTN</name>
<dbReference type="AlphaFoldDB" id="A0A919IHE8"/>